<proteinExistence type="predicted"/>
<dbReference type="EMBL" id="CP029462">
    <property type="protein sequence ID" value="AXL21323.1"/>
    <property type="molecule type" value="Genomic_DNA"/>
</dbReference>
<keyword evidence="5" id="KW-1185">Reference proteome</keyword>
<accession>A0A346AZN0</accession>
<dbReference type="Proteomes" id="UP000254337">
    <property type="component" value="Chromosome"/>
</dbReference>
<evidence type="ECO:0000256" key="1">
    <source>
        <dbReference type="ARBA" id="ARBA00022630"/>
    </source>
</evidence>
<gene>
    <name evidence="4" type="ORF">DKB62_06985</name>
</gene>
<dbReference type="KEGG" id="meg:DKB62_06985"/>
<dbReference type="Pfam" id="PF00724">
    <property type="entry name" value="Oxidored_FMN"/>
    <property type="match status" value="1"/>
</dbReference>
<dbReference type="InterPro" id="IPR001155">
    <property type="entry name" value="OxRdtase_FMN_N"/>
</dbReference>
<dbReference type="PANTHER" id="PTHR43656:SF2">
    <property type="entry name" value="BINDING OXIDOREDUCTASE, PUTATIVE (AFU_ORTHOLOGUE AFUA_2G08260)-RELATED"/>
    <property type="match status" value="1"/>
</dbReference>
<evidence type="ECO:0000256" key="2">
    <source>
        <dbReference type="ARBA" id="ARBA00023002"/>
    </source>
</evidence>
<dbReference type="RefSeq" id="WP_107196021.1">
    <property type="nucleotide sequence ID" value="NZ_CP029462.1"/>
</dbReference>
<dbReference type="OrthoDB" id="9772736at2"/>
<dbReference type="GO" id="GO:0016491">
    <property type="term" value="F:oxidoreductase activity"/>
    <property type="evidence" value="ECO:0007669"/>
    <property type="project" value="UniProtKB-KW"/>
</dbReference>
<reference evidence="4 5" key="1">
    <citation type="submission" date="2018-05" db="EMBL/GenBank/DDBJ databases">
        <title>Complete genome sequence of Megasphaera sp. AJH120T, isolated from the ceca of a chicken.</title>
        <authorList>
            <person name="Maki J."/>
            <person name="Looft T."/>
        </authorList>
    </citation>
    <scope>NUCLEOTIDE SEQUENCE [LARGE SCALE GENOMIC DNA]</scope>
    <source>
        <strain evidence="4 5">AJH120</strain>
    </source>
</reference>
<name>A0A346AZN0_9FIRM</name>
<dbReference type="CDD" id="cd02803">
    <property type="entry name" value="OYE_like_FMN_family"/>
    <property type="match status" value="1"/>
</dbReference>
<keyword evidence="2" id="KW-0560">Oxidoreductase</keyword>
<evidence type="ECO:0000313" key="5">
    <source>
        <dbReference type="Proteomes" id="UP000254337"/>
    </source>
</evidence>
<keyword evidence="1" id="KW-0285">Flavoprotein</keyword>
<dbReference type="InterPro" id="IPR051799">
    <property type="entry name" value="NADH_flavin_oxidoreductase"/>
</dbReference>
<sequence length="368" mass="40360">MLFDRCRIGGIDAACPIVRSATFEGMADAQGYPTDKLAQMYERLADGGVGVMITGMMAVSTLEPRQHRQIRIDDDSCVAPLADMVRRVHGHGGKIVAQIVVMGSSIMMPEGEGRVIVSPSGVTEKLGKIEQESHALTTDEIARLTEDAGRAALRAKEAGFDGVQFHSAHGYLASKFLSPYFNRRDDEYGGSLENRARFLLECIASIRKHVGPEYPVWVKINSEDFMKEGGMTFDESLQVMEWLADAKVSAIEVSGGNMSSLPRKGPIRAIRRTKEPMYFVPYAEKAAAKLKGRTDVGVIGGFRQVGEIESCLANTDIAFVSLSRPLLRQPDLPKLWREGSTEPSTCISCSRCFGAEDVDCIFNKQEKA</sequence>
<evidence type="ECO:0000313" key="4">
    <source>
        <dbReference type="EMBL" id="AXL21323.1"/>
    </source>
</evidence>
<evidence type="ECO:0000259" key="3">
    <source>
        <dbReference type="Pfam" id="PF00724"/>
    </source>
</evidence>
<dbReference type="Gene3D" id="3.20.20.70">
    <property type="entry name" value="Aldolase class I"/>
    <property type="match status" value="1"/>
</dbReference>
<dbReference type="GO" id="GO:0010181">
    <property type="term" value="F:FMN binding"/>
    <property type="evidence" value="ECO:0007669"/>
    <property type="project" value="InterPro"/>
</dbReference>
<dbReference type="SUPFAM" id="SSF51395">
    <property type="entry name" value="FMN-linked oxidoreductases"/>
    <property type="match status" value="1"/>
</dbReference>
<dbReference type="AlphaFoldDB" id="A0A346AZN0"/>
<dbReference type="PANTHER" id="PTHR43656">
    <property type="entry name" value="BINDING OXIDOREDUCTASE, PUTATIVE (AFU_ORTHOLOGUE AFUA_2G08260)-RELATED"/>
    <property type="match status" value="1"/>
</dbReference>
<organism evidence="4 5">
    <name type="scientific">Megasphaera stantonii</name>
    <dbReference type="NCBI Taxonomy" id="2144175"/>
    <lineage>
        <taxon>Bacteria</taxon>
        <taxon>Bacillati</taxon>
        <taxon>Bacillota</taxon>
        <taxon>Negativicutes</taxon>
        <taxon>Veillonellales</taxon>
        <taxon>Veillonellaceae</taxon>
        <taxon>Megasphaera</taxon>
    </lineage>
</organism>
<feature type="domain" description="NADH:flavin oxidoreductase/NADH oxidase N-terminal" evidence="3">
    <location>
        <begin position="28"/>
        <end position="335"/>
    </location>
</feature>
<protein>
    <submittedName>
        <fullName evidence="4">NADH:flavin oxidoreductase</fullName>
    </submittedName>
</protein>
<dbReference type="InterPro" id="IPR013785">
    <property type="entry name" value="Aldolase_TIM"/>
</dbReference>